<comment type="caution">
    <text evidence="1">The sequence shown here is derived from an EMBL/GenBank/DDBJ whole genome shotgun (WGS) entry which is preliminary data.</text>
</comment>
<accession>A0A1E5WEI6</accession>
<keyword evidence="2" id="KW-1185">Reference proteome</keyword>
<feature type="non-terminal residue" evidence="1">
    <location>
        <position position="1"/>
    </location>
</feature>
<sequence>LEASPLAYSFTLGENLLEDAIELQSLPTKMRQLHNWYKGQAKSRTIVFGVRLPKDIYHTGADQMWVPFECLFNVFQKRDLNNQILRLWTMIISLLCSMEAHQCKLKNKTDIAFLDPVIVNKNTCKGIHSNPRDTIANFLKVFKECQDKEKQTPGLQLHVCIPLTWCFFLCQVY</sequence>
<gene>
    <name evidence="1" type="ORF">BAE44_0003206</name>
</gene>
<name>A0A1E5WEI6_9POAL</name>
<dbReference type="OrthoDB" id="681398at2759"/>
<organism evidence="1 2">
    <name type="scientific">Dichanthelium oligosanthes</name>
    <dbReference type="NCBI Taxonomy" id="888268"/>
    <lineage>
        <taxon>Eukaryota</taxon>
        <taxon>Viridiplantae</taxon>
        <taxon>Streptophyta</taxon>
        <taxon>Embryophyta</taxon>
        <taxon>Tracheophyta</taxon>
        <taxon>Spermatophyta</taxon>
        <taxon>Magnoliopsida</taxon>
        <taxon>Liliopsida</taxon>
        <taxon>Poales</taxon>
        <taxon>Poaceae</taxon>
        <taxon>PACMAD clade</taxon>
        <taxon>Panicoideae</taxon>
        <taxon>Panicodae</taxon>
        <taxon>Paniceae</taxon>
        <taxon>Dichantheliinae</taxon>
        <taxon>Dichanthelium</taxon>
    </lineage>
</organism>
<reference evidence="1 2" key="1">
    <citation type="submission" date="2016-09" db="EMBL/GenBank/DDBJ databases">
        <title>The draft genome of Dichanthelium oligosanthes: A C3 panicoid grass species.</title>
        <authorList>
            <person name="Studer A.J."/>
            <person name="Schnable J.C."/>
            <person name="Brutnell T.P."/>
        </authorList>
    </citation>
    <scope>NUCLEOTIDE SEQUENCE [LARGE SCALE GENOMIC DNA]</scope>
    <source>
        <strain evidence="2">cv. Kellogg 1175</strain>
        <tissue evidence="1">Leaf</tissue>
    </source>
</reference>
<dbReference type="Proteomes" id="UP000095767">
    <property type="component" value="Unassembled WGS sequence"/>
</dbReference>
<proteinExistence type="predicted"/>
<protein>
    <submittedName>
        <fullName evidence="1">Uncharacterized protein</fullName>
    </submittedName>
</protein>
<evidence type="ECO:0000313" key="1">
    <source>
        <dbReference type="EMBL" id="OEL35775.1"/>
    </source>
</evidence>
<evidence type="ECO:0000313" key="2">
    <source>
        <dbReference type="Proteomes" id="UP000095767"/>
    </source>
</evidence>
<dbReference type="AlphaFoldDB" id="A0A1E5WEI6"/>
<dbReference type="EMBL" id="LWDX02011021">
    <property type="protein sequence ID" value="OEL35775.1"/>
    <property type="molecule type" value="Genomic_DNA"/>
</dbReference>